<feature type="domain" description="DUF4236" evidence="1">
    <location>
        <begin position="4"/>
        <end position="52"/>
    </location>
</feature>
<organism evidence="2 3">
    <name type="scientific">Corynebacterium felinum</name>
    <dbReference type="NCBI Taxonomy" id="131318"/>
    <lineage>
        <taxon>Bacteria</taxon>
        <taxon>Bacillati</taxon>
        <taxon>Actinomycetota</taxon>
        <taxon>Actinomycetes</taxon>
        <taxon>Mycobacteriales</taxon>
        <taxon>Corynebacteriaceae</taxon>
        <taxon>Corynebacterium</taxon>
    </lineage>
</organism>
<proteinExistence type="predicted"/>
<sequence length="54" mass="6073">MGISFRRRKKIGKNTHLNMSKSGASITHKIGPLTINSRGRVTLRLGKGLTWRIK</sequence>
<keyword evidence="3" id="KW-1185">Reference proteome</keyword>
<evidence type="ECO:0000313" key="3">
    <source>
        <dbReference type="Proteomes" id="UP001183619"/>
    </source>
</evidence>
<gene>
    <name evidence="2" type="ORF">J2S37_000296</name>
</gene>
<protein>
    <recommendedName>
        <fullName evidence="1">DUF4236 domain-containing protein</fullName>
    </recommendedName>
</protein>
<dbReference type="Pfam" id="PF14020">
    <property type="entry name" value="DUF4236"/>
    <property type="match status" value="1"/>
</dbReference>
<evidence type="ECO:0000313" key="2">
    <source>
        <dbReference type="EMBL" id="MDR7353758.1"/>
    </source>
</evidence>
<dbReference type="RefSeq" id="WP_277105311.1">
    <property type="nucleotide sequence ID" value="NZ_BAAAJS010000039.1"/>
</dbReference>
<name>A0ABU2B7K5_9CORY</name>
<dbReference type="InterPro" id="IPR025330">
    <property type="entry name" value="DUF4236"/>
</dbReference>
<evidence type="ECO:0000259" key="1">
    <source>
        <dbReference type="Pfam" id="PF14020"/>
    </source>
</evidence>
<accession>A0ABU2B7K5</accession>
<reference evidence="2 3" key="1">
    <citation type="submission" date="2023-07" db="EMBL/GenBank/DDBJ databases">
        <title>Sequencing the genomes of 1000 actinobacteria strains.</title>
        <authorList>
            <person name="Klenk H.-P."/>
        </authorList>
    </citation>
    <scope>NUCLEOTIDE SEQUENCE [LARGE SCALE GENOMIC DNA]</scope>
    <source>
        <strain evidence="2 3">DSM 44508</strain>
    </source>
</reference>
<dbReference type="EMBL" id="JAVDYF010000001">
    <property type="protein sequence ID" value="MDR7353758.1"/>
    <property type="molecule type" value="Genomic_DNA"/>
</dbReference>
<comment type="caution">
    <text evidence="2">The sequence shown here is derived from an EMBL/GenBank/DDBJ whole genome shotgun (WGS) entry which is preliminary data.</text>
</comment>
<dbReference type="Proteomes" id="UP001183619">
    <property type="component" value="Unassembled WGS sequence"/>
</dbReference>